<evidence type="ECO:0000313" key="4">
    <source>
        <dbReference type="EMBL" id="KAF5322942.1"/>
    </source>
</evidence>
<feature type="transmembrane region" description="Helical" evidence="2">
    <location>
        <begin position="232"/>
        <end position="253"/>
    </location>
</feature>
<sequence>MEDGDWDALTSELMRQNCAFVASCSVILWDYLITFGQEVQYVWHCPSRMTRYHFLFCRYWTFGYSIAYMISGTQWTPQIPIPRKDCRTWFLIHVASVGLLYTGSQLTLIERVFNLYGKSVVLATGLFALQCIQVTGMLVLSYHISASVHFNPICNAVDIPNLTFSALAMATCVQCIMWALILRKGWRLQTGSFPKWRRYLRTSEAHAKISWGVAFAALTLNTSHSFARQRVAPVYIFTFPMTVLSIGTCRYILRIEKAKYTRAIVTDDVDEDKEDKAKGKQRVIAGQFPATRHSYSPRQPAVIPSLPCPGAPPTQNFSSESMRHSHGAVASNFPYLHDAQSYTCDRTSAAITNNSPRGSSDCSSRQTSSLRTSRSWYYGAESNTTPNSSIADSPDRETQTADTHGASDIEIGSMHSSSSIDSEDLRRFYNDTWSVGPFMTGGS</sequence>
<keyword evidence="2" id="KW-1133">Transmembrane helix</keyword>
<feature type="transmembrane region" description="Helical" evidence="2">
    <location>
        <begin position="90"/>
        <end position="108"/>
    </location>
</feature>
<feature type="domain" description="DUF6533" evidence="3">
    <location>
        <begin position="18"/>
        <end position="62"/>
    </location>
</feature>
<proteinExistence type="predicted"/>
<feature type="transmembrane region" description="Helical" evidence="2">
    <location>
        <begin position="52"/>
        <end position="70"/>
    </location>
</feature>
<evidence type="ECO:0000259" key="3">
    <source>
        <dbReference type="Pfam" id="PF20151"/>
    </source>
</evidence>
<dbReference type="Proteomes" id="UP000567179">
    <property type="component" value="Unassembled WGS sequence"/>
</dbReference>
<dbReference type="InterPro" id="IPR045340">
    <property type="entry name" value="DUF6533"/>
</dbReference>
<name>A0A8H5BIU7_9AGAR</name>
<dbReference type="EMBL" id="JAACJJ010000028">
    <property type="protein sequence ID" value="KAF5322942.1"/>
    <property type="molecule type" value="Genomic_DNA"/>
</dbReference>
<feature type="compositionally biased region" description="Low complexity" evidence="1">
    <location>
        <begin position="408"/>
        <end position="420"/>
    </location>
</feature>
<protein>
    <recommendedName>
        <fullName evidence="3">DUF6533 domain-containing protein</fullName>
    </recommendedName>
</protein>
<accession>A0A8H5BIU7</accession>
<gene>
    <name evidence="4" type="ORF">D9619_001264</name>
</gene>
<keyword evidence="5" id="KW-1185">Reference proteome</keyword>
<evidence type="ECO:0000256" key="2">
    <source>
        <dbReference type="SAM" id="Phobius"/>
    </source>
</evidence>
<dbReference type="OrthoDB" id="3020506at2759"/>
<keyword evidence="2" id="KW-0812">Transmembrane</keyword>
<feature type="transmembrane region" description="Helical" evidence="2">
    <location>
        <begin position="203"/>
        <end position="220"/>
    </location>
</feature>
<feature type="transmembrane region" description="Helical" evidence="2">
    <location>
        <begin position="120"/>
        <end position="142"/>
    </location>
</feature>
<feature type="region of interest" description="Disordered" evidence="1">
    <location>
        <begin position="373"/>
        <end position="421"/>
    </location>
</feature>
<evidence type="ECO:0000313" key="5">
    <source>
        <dbReference type="Proteomes" id="UP000567179"/>
    </source>
</evidence>
<dbReference type="AlphaFoldDB" id="A0A8H5BIU7"/>
<feature type="compositionally biased region" description="Polar residues" evidence="1">
    <location>
        <begin position="381"/>
        <end position="391"/>
    </location>
</feature>
<dbReference type="Pfam" id="PF20151">
    <property type="entry name" value="DUF6533"/>
    <property type="match status" value="1"/>
</dbReference>
<feature type="transmembrane region" description="Helical" evidence="2">
    <location>
        <begin position="13"/>
        <end position="32"/>
    </location>
</feature>
<keyword evidence="2" id="KW-0472">Membrane</keyword>
<reference evidence="4 5" key="1">
    <citation type="journal article" date="2020" name="ISME J.">
        <title>Uncovering the hidden diversity of litter-decomposition mechanisms in mushroom-forming fungi.</title>
        <authorList>
            <person name="Floudas D."/>
            <person name="Bentzer J."/>
            <person name="Ahren D."/>
            <person name="Johansson T."/>
            <person name="Persson P."/>
            <person name="Tunlid A."/>
        </authorList>
    </citation>
    <scope>NUCLEOTIDE SEQUENCE [LARGE SCALE GENOMIC DNA]</scope>
    <source>
        <strain evidence="4 5">CBS 101986</strain>
    </source>
</reference>
<organism evidence="4 5">
    <name type="scientific">Psilocybe cf. subviscida</name>
    <dbReference type="NCBI Taxonomy" id="2480587"/>
    <lineage>
        <taxon>Eukaryota</taxon>
        <taxon>Fungi</taxon>
        <taxon>Dikarya</taxon>
        <taxon>Basidiomycota</taxon>
        <taxon>Agaricomycotina</taxon>
        <taxon>Agaricomycetes</taxon>
        <taxon>Agaricomycetidae</taxon>
        <taxon>Agaricales</taxon>
        <taxon>Agaricineae</taxon>
        <taxon>Strophariaceae</taxon>
        <taxon>Psilocybe</taxon>
    </lineage>
</organism>
<feature type="transmembrane region" description="Helical" evidence="2">
    <location>
        <begin position="162"/>
        <end position="182"/>
    </location>
</feature>
<evidence type="ECO:0000256" key="1">
    <source>
        <dbReference type="SAM" id="MobiDB-lite"/>
    </source>
</evidence>
<comment type="caution">
    <text evidence="4">The sequence shown here is derived from an EMBL/GenBank/DDBJ whole genome shotgun (WGS) entry which is preliminary data.</text>
</comment>